<dbReference type="PANTHER" id="PTHR10788">
    <property type="entry name" value="TREHALOSE-6-PHOSPHATE SYNTHASE"/>
    <property type="match status" value="1"/>
</dbReference>
<dbReference type="SUPFAM" id="SSF53756">
    <property type="entry name" value="UDP-Glycosyltransferase/glycogen phosphorylase"/>
    <property type="match status" value="1"/>
</dbReference>
<evidence type="ECO:0000313" key="2">
    <source>
        <dbReference type="EMBL" id="SDC25588.1"/>
    </source>
</evidence>
<reference evidence="2 3" key="1">
    <citation type="submission" date="2016-10" db="EMBL/GenBank/DDBJ databases">
        <authorList>
            <person name="de Groot N.N."/>
        </authorList>
    </citation>
    <scope>NUCLEOTIDE SEQUENCE [LARGE SCALE GENOMIC DNA]</scope>
    <source>
        <strain evidence="2 3">CPCC 100156</strain>
    </source>
</reference>
<accession>A0A1G6K3X8</accession>
<sequence>MSRIVVVSNRVPVPSGNAGHAGGLAVALLGLMQQRGGLWFGWSGAVTEGVGPPAFSQRGAVGYATLDLTEAEHRGFYTGYSNGVLWPMLHSLPHLMAFRRQDLDTYRRVNRRFADNLAPLLHQDDRIWVHDYHLMSLPGALRGQGVRNPTGFFLHVPFPAPDAAAVAPGIRGLVQDVLAADLLGFQTASDRDNFASTASEFAGAVRTGDQQMEIGGREVRLGVFPAEIAAREFAATAASQAALEPARLLARSLQGQQLVLGVDRLDPTKGLPERLEAFRRVIARRPARSATMLQIAAPSREDVLAYRRLRQEVDSAAGSINSEFGEPDWLPLRLLARPQTRDTVAGFMRLARVCLVTPIRDGMNLVAKEFIAAQDPNDPGVLVLSRFAGAAAQLSSALLVNPHDAEGMAEALSCALDMPRAERQERWQAAWESIAGASPEGWGEDFLRALAPGDLAALPAAGSA</sequence>
<dbReference type="Proteomes" id="UP000198925">
    <property type="component" value="Unassembled WGS sequence"/>
</dbReference>
<dbReference type="EMBL" id="FMZX01000001">
    <property type="protein sequence ID" value="SDC25588.1"/>
    <property type="molecule type" value="Genomic_DNA"/>
</dbReference>
<evidence type="ECO:0000313" key="3">
    <source>
        <dbReference type="Proteomes" id="UP000198925"/>
    </source>
</evidence>
<dbReference type="OrthoDB" id="9815690at2"/>
<gene>
    <name evidence="2" type="ORF">SAMN04487779_1001375</name>
</gene>
<dbReference type="Gene3D" id="3.40.50.2000">
    <property type="entry name" value="Glycogen Phosphorylase B"/>
    <property type="match status" value="2"/>
</dbReference>
<keyword evidence="3" id="KW-1185">Reference proteome</keyword>
<dbReference type="GO" id="GO:0005992">
    <property type="term" value="P:trehalose biosynthetic process"/>
    <property type="evidence" value="ECO:0007669"/>
    <property type="project" value="InterPro"/>
</dbReference>
<dbReference type="STRING" id="938405.SAMN02927895_00568"/>
<proteinExistence type="inferred from homology"/>
<dbReference type="CDD" id="cd03788">
    <property type="entry name" value="GT20_TPS"/>
    <property type="match status" value="1"/>
</dbReference>
<name>A0A1G6K3X8_9PROT</name>
<dbReference type="RefSeq" id="WP_090560685.1">
    <property type="nucleotide sequence ID" value="NZ_FMXZ01000001.1"/>
</dbReference>
<organism evidence="2 3">
    <name type="scientific">Belnapia rosea</name>
    <dbReference type="NCBI Taxonomy" id="938405"/>
    <lineage>
        <taxon>Bacteria</taxon>
        <taxon>Pseudomonadati</taxon>
        <taxon>Pseudomonadota</taxon>
        <taxon>Alphaproteobacteria</taxon>
        <taxon>Acetobacterales</taxon>
        <taxon>Roseomonadaceae</taxon>
        <taxon>Belnapia</taxon>
    </lineage>
</organism>
<protein>
    <submittedName>
        <fullName evidence="2">Trehalose 6-phosphate synthase</fullName>
    </submittedName>
</protein>
<dbReference type="GO" id="GO:0003825">
    <property type="term" value="F:alpha,alpha-trehalose-phosphate synthase (UDP-forming) activity"/>
    <property type="evidence" value="ECO:0007669"/>
    <property type="project" value="TreeGrafter"/>
</dbReference>
<dbReference type="InterPro" id="IPR001830">
    <property type="entry name" value="Glyco_trans_20"/>
</dbReference>
<dbReference type="AlphaFoldDB" id="A0A1G6K3X8"/>
<dbReference type="Pfam" id="PF00982">
    <property type="entry name" value="Glyco_transf_20"/>
    <property type="match status" value="1"/>
</dbReference>
<comment type="similarity">
    <text evidence="1">Belongs to the glycosyltransferase 20 family.</text>
</comment>
<evidence type="ECO:0000256" key="1">
    <source>
        <dbReference type="ARBA" id="ARBA00008799"/>
    </source>
</evidence>
<dbReference type="PANTHER" id="PTHR10788:SF106">
    <property type="entry name" value="BCDNA.GH08860"/>
    <property type="match status" value="1"/>
</dbReference>